<dbReference type="RefSeq" id="WP_176977451.1">
    <property type="nucleotide sequence ID" value="NZ_JABZEO010000011.1"/>
</dbReference>
<dbReference type="InterPro" id="IPR037401">
    <property type="entry name" value="SnoaL-like"/>
</dbReference>
<dbReference type="EC" id="2.7.7.65" evidence="2"/>
<evidence type="ECO:0000256" key="3">
    <source>
        <dbReference type="ARBA" id="ARBA00034247"/>
    </source>
</evidence>
<dbReference type="InterPro" id="IPR029787">
    <property type="entry name" value="Nucleotide_cyclase"/>
</dbReference>
<dbReference type="Gene3D" id="3.10.450.50">
    <property type="match status" value="1"/>
</dbReference>
<dbReference type="AlphaFoldDB" id="A0A850RET0"/>
<proteinExistence type="predicted"/>
<name>A0A850RET0_9GAMM</name>
<reference evidence="6 7" key="1">
    <citation type="submission" date="2020-06" db="EMBL/GenBank/DDBJ databases">
        <title>Whole-genome sequence of Allochromatium humboldtianum DSM 21881, type strain.</title>
        <authorList>
            <person name="Kyndt J.A."/>
            <person name="Meyer T.E."/>
        </authorList>
    </citation>
    <scope>NUCLEOTIDE SEQUENCE [LARGE SCALE GENOMIC DNA]</scope>
    <source>
        <strain evidence="6 7">DSM 21881</strain>
    </source>
</reference>
<dbReference type="PROSITE" id="PS50887">
    <property type="entry name" value="GGDEF"/>
    <property type="match status" value="1"/>
</dbReference>
<dbReference type="EMBL" id="JABZEO010000011">
    <property type="protein sequence ID" value="NVZ10726.1"/>
    <property type="molecule type" value="Genomic_DNA"/>
</dbReference>
<dbReference type="Pfam" id="PF13474">
    <property type="entry name" value="SnoaL_3"/>
    <property type="match status" value="1"/>
</dbReference>
<organism evidence="6 7">
    <name type="scientific">Allochromatium humboldtianum</name>
    <dbReference type="NCBI Taxonomy" id="504901"/>
    <lineage>
        <taxon>Bacteria</taxon>
        <taxon>Pseudomonadati</taxon>
        <taxon>Pseudomonadota</taxon>
        <taxon>Gammaproteobacteria</taxon>
        <taxon>Chromatiales</taxon>
        <taxon>Chromatiaceae</taxon>
        <taxon>Allochromatium</taxon>
    </lineage>
</organism>
<dbReference type="PANTHER" id="PTHR45138:SF9">
    <property type="entry name" value="DIGUANYLATE CYCLASE DGCM-RELATED"/>
    <property type="match status" value="1"/>
</dbReference>
<evidence type="ECO:0000256" key="4">
    <source>
        <dbReference type="SAM" id="Coils"/>
    </source>
</evidence>
<dbReference type="SUPFAM" id="SSF55073">
    <property type="entry name" value="Nucleotide cyclase"/>
    <property type="match status" value="1"/>
</dbReference>
<protein>
    <recommendedName>
        <fullName evidence="2">diguanylate cyclase</fullName>
        <ecNumber evidence="2">2.7.7.65</ecNumber>
    </recommendedName>
</protein>
<evidence type="ECO:0000313" key="7">
    <source>
        <dbReference type="Proteomes" id="UP000592294"/>
    </source>
</evidence>
<sequence>MSPITSTNTTATATEAIEQAFQCYLNVYFTQRDLTGTLARLSPTITGFGTGRDETAMTFAAVSQLYRRDIEQAPNPITYRLRRPPHIQVVSPDLGLVSAELDLHTMVLDQAVSFQHLRLSLVFVQRDNDWLIEHMHLSLPTQAHGEDEAYPLKELEARNQVLERLVNKKTQELQQALTEIARIATTDTLTGLSNRLKIDAYLDTAIQRAQDAAYPLSLILLDLDHFKRINDTYGHLQGDRVLVELSGLLSATIRATDLLGRWGGEEFLVICPGMTLEAAVERAEQLRAAVRAHVFPGLEQPQTASLGVASYRVGESREALLTRVDAALYRAKLDGRDRVVQAL</sequence>
<dbReference type="Gene3D" id="3.30.70.270">
    <property type="match status" value="1"/>
</dbReference>
<dbReference type="CDD" id="cd01949">
    <property type="entry name" value="GGDEF"/>
    <property type="match status" value="1"/>
</dbReference>
<evidence type="ECO:0000313" key="6">
    <source>
        <dbReference type="EMBL" id="NVZ10726.1"/>
    </source>
</evidence>
<dbReference type="GO" id="GO:0052621">
    <property type="term" value="F:diguanylate cyclase activity"/>
    <property type="evidence" value="ECO:0007669"/>
    <property type="project" value="UniProtKB-EC"/>
</dbReference>
<keyword evidence="4" id="KW-0175">Coiled coil</keyword>
<comment type="catalytic activity">
    <reaction evidence="3">
        <text>2 GTP = 3',3'-c-di-GMP + 2 diphosphate</text>
        <dbReference type="Rhea" id="RHEA:24898"/>
        <dbReference type="ChEBI" id="CHEBI:33019"/>
        <dbReference type="ChEBI" id="CHEBI:37565"/>
        <dbReference type="ChEBI" id="CHEBI:58805"/>
        <dbReference type="EC" id="2.7.7.65"/>
    </reaction>
</comment>
<evidence type="ECO:0000256" key="1">
    <source>
        <dbReference type="ARBA" id="ARBA00001946"/>
    </source>
</evidence>
<dbReference type="Pfam" id="PF00990">
    <property type="entry name" value="GGDEF"/>
    <property type="match status" value="1"/>
</dbReference>
<feature type="domain" description="GGDEF" evidence="5">
    <location>
        <begin position="214"/>
        <end position="343"/>
    </location>
</feature>
<comment type="caution">
    <text evidence="6">The sequence shown here is derived from an EMBL/GenBank/DDBJ whole genome shotgun (WGS) entry which is preliminary data.</text>
</comment>
<dbReference type="InterPro" id="IPR032710">
    <property type="entry name" value="NTF2-like_dom_sf"/>
</dbReference>
<gene>
    <name evidence="6" type="ORF">HW932_15790</name>
</gene>
<evidence type="ECO:0000256" key="2">
    <source>
        <dbReference type="ARBA" id="ARBA00012528"/>
    </source>
</evidence>
<dbReference type="SUPFAM" id="SSF54427">
    <property type="entry name" value="NTF2-like"/>
    <property type="match status" value="1"/>
</dbReference>
<dbReference type="PANTHER" id="PTHR45138">
    <property type="entry name" value="REGULATORY COMPONENTS OF SENSORY TRANSDUCTION SYSTEM"/>
    <property type="match status" value="1"/>
</dbReference>
<dbReference type="InterPro" id="IPR043128">
    <property type="entry name" value="Rev_trsase/Diguanyl_cyclase"/>
</dbReference>
<dbReference type="FunFam" id="3.30.70.270:FF:000001">
    <property type="entry name" value="Diguanylate cyclase domain protein"/>
    <property type="match status" value="1"/>
</dbReference>
<evidence type="ECO:0000259" key="5">
    <source>
        <dbReference type="PROSITE" id="PS50887"/>
    </source>
</evidence>
<dbReference type="SMART" id="SM00267">
    <property type="entry name" value="GGDEF"/>
    <property type="match status" value="1"/>
</dbReference>
<dbReference type="InterPro" id="IPR000160">
    <property type="entry name" value="GGDEF_dom"/>
</dbReference>
<keyword evidence="7" id="KW-1185">Reference proteome</keyword>
<accession>A0A850RET0</accession>
<dbReference type="InterPro" id="IPR050469">
    <property type="entry name" value="Diguanylate_Cyclase"/>
</dbReference>
<dbReference type="Proteomes" id="UP000592294">
    <property type="component" value="Unassembled WGS sequence"/>
</dbReference>
<comment type="cofactor">
    <cofactor evidence="1">
        <name>Mg(2+)</name>
        <dbReference type="ChEBI" id="CHEBI:18420"/>
    </cofactor>
</comment>
<feature type="coiled-coil region" evidence="4">
    <location>
        <begin position="152"/>
        <end position="179"/>
    </location>
</feature>
<dbReference type="NCBIfam" id="TIGR00254">
    <property type="entry name" value="GGDEF"/>
    <property type="match status" value="1"/>
</dbReference>